<reference evidence="2" key="1">
    <citation type="submission" date="2022-11" db="EMBL/GenBank/DDBJ databases">
        <authorList>
            <person name="Petersen C."/>
        </authorList>
    </citation>
    <scope>NUCLEOTIDE SEQUENCE</scope>
    <source>
        <strain evidence="2">IBT 19713</strain>
    </source>
</reference>
<feature type="compositionally biased region" description="Gly residues" evidence="1">
    <location>
        <begin position="63"/>
        <end position="75"/>
    </location>
</feature>
<evidence type="ECO:0000313" key="2">
    <source>
        <dbReference type="EMBL" id="KAJ5233127.1"/>
    </source>
</evidence>
<dbReference type="Proteomes" id="UP001150941">
    <property type="component" value="Unassembled WGS sequence"/>
</dbReference>
<reference evidence="2" key="2">
    <citation type="journal article" date="2023" name="IMA Fungus">
        <title>Comparative genomic study of the Penicillium genus elucidates a diverse pangenome and 15 lateral gene transfer events.</title>
        <authorList>
            <person name="Petersen C."/>
            <person name="Sorensen T."/>
            <person name="Nielsen M.R."/>
            <person name="Sondergaard T.E."/>
            <person name="Sorensen J.L."/>
            <person name="Fitzpatrick D.A."/>
            <person name="Frisvad J.C."/>
            <person name="Nielsen K.L."/>
        </authorList>
    </citation>
    <scope>NUCLEOTIDE SEQUENCE</scope>
    <source>
        <strain evidence="2">IBT 19713</strain>
    </source>
</reference>
<proteinExistence type="predicted"/>
<name>A0A9W9P2T9_9EURO</name>
<evidence type="ECO:0000256" key="1">
    <source>
        <dbReference type="SAM" id="MobiDB-lite"/>
    </source>
</evidence>
<dbReference type="RefSeq" id="XP_058331119.1">
    <property type="nucleotide sequence ID" value="XM_058475379.1"/>
</dbReference>
<dbReference type="AlphaFoldDB" id="A0A9W9P2T9"/>
<feature type="compositionally biased region" description="Pro residues" evidence="1">
    <location>
        <begin position="18"/>
        <end position="28"/>
    </location>
</feature>
<evidence type="ECO:0000313" key="3">
    <source>
        <dbReference type="Proteomes" id="UP001150941"/>
    </source>
</evidence>
<sequence length="75" mass="7962">MASQGYYGNQPPQAHYGPPQPGYGPPPGQEGYYGQPQYAPQPGYYQGPQYAPPVQQAPQTKGNNGGFGDGCLGTW</sequence>
<dbReference type="EMBL" id="JAPQKS010000004">
    <property type="protein sequence ID" value="KAJ5233127.1"/>
    <property type="molecule type" value="Genomic_DNA"/>
</dbReference>
<feature type="region of interest" description="Disordered" evidence="1">
    <location>
        <begin position="1"/>
        <end position="75"/>
    </location>
</feature>
<comment type="caution">
    <text evidence="2">The sequence shown here is derived from an EMBL/GenBank/DDBJ whole genome shotgun (WGS) entry which is preliminary data.</text>
</comment>
<dbReference type="GeneID" id="83202682"/>
<keyword evidence="3" id="KW-1185">Reference proteome</keyword>
<protein>
    <submittedName>
        <fullName evidence="2">Uncharacterized protein</fullName>
    </submittedName>
</protein>
<organism evidence="2 3">
    <name type="scientific">Penicillium chermesinum</name>
    <dbReference type="NCBI Taxonomy" id="63820"/>
    <lineage>
        <taxon>Eukaryota</taxon>
        <taxon>Fungi</taxon>
        <taxon>Dikarya</taxon>
        <taxon>Ascomycota</taxon>
        <taxon>Pezizomycotina</taxon>
        <taxon>Eurotiomycetes</taxon>
        <taxon>Eurotiomycetidae</taxon>
        <taxon>Eurotiales</taxon>
        <taxon>Aspergillaceae</taxon>
        <taxon>Penicillium</taxon>
    </lineage>
</organism>
<gene>
    <name evidence="2" type="ORF">N7468_006083</name>
</gene>
<accession>A0A9W9P2T9</accession>
<feature type="compositionally biased region" description="Low complexity" evidence="1">
    <location>
        <begin position="29"/>
        <end position="59"/>
    </location>
</feature>